<gene>
    <name evidence="1" type="ORF">SAMN04488505_104200</name>
</gene>
<evidence type="ECO:0008006" key="3">
    <source>
        <dbReference type="Google" id="ProtNLM"/>
    </source>
</evidence>
<organism evidence="1 2">
    <name type="scientific">Chitinophaga rupis</name>
    <dbReference type="NCBI Taxonomy" id="573321"/>
    <lineage>
        <taxon>Bacteria</taxon>
        <taxon>Pseudomonadati</taxon>
        <taxon>Bacteroidota</taxon>
        <taxon>Chitinophagia</taxon>
        <taxon>Chitinophagales</taxon>
        <taxon>Chitinophagaceae</taxon>
        <taxon>Chitinophaga</taxon>
    </lineage>
</organism>
<accession>A0A1H7XW60</accession>
<name>A0A1H7XW60_9BACT</name>
<dbReference type="OrthoDB" id="645487at2"/>
<evidence type="ECO:0000313" key="2">
    <source>
        <dbReference type="Proteomes" id="UP000198984"/>
    </source>
</evidence>
<proteinExistence type="predicted"/>
<dbReference type="AlphaFoldDB" id="A0A1H7XW60"/>
<keyword evidence="2" id="KW-1185">Reference proteome</keyword>
<dbReference type="PROSITE" id="PS51257">
    <property type="entry name" value="PROKAR_LIPOPROTEIN"/>
    <property type="match status" value="1"/>
</dbReference>
<dbReference type="Proteomes" id="UP000198984">
    <property type="component" value="Unassembled WGS sequence"/>
</dbReference>
<dbReference type="STRING" id="573321.SAMN04488505_104200"/>
<reference evidence="1 2" key="1">
    <citation type="submission" date="2016-10" db="EMBL/GenBank/DDBJ databases">
        <authorList>
            <person name="de Groot N.N."/>
        </authorList>
    </citation>
    <scope>NUCLEOTIDE SEQUENCE [LARGE SCALE GENOMIC DNA]</scope>
    <source>
        <strain evidence="1 2">DSM 21039</strain>
    </source>
</reference>
<protein>
    <recommendedName>
        <fullName evidence="3">Lipoprotein</fullName>
    </recommendedName>
</protein>
<evidence type="ECO:0000313" key="1">
    <source>
        <dbReference type="EMBL" id="SEM37388.1"/>
    </source>
</evidence>
<dbReference type="RefSeq" id="WP_143081052.1">
    <property type="nucleotide sequence ID" value="NZ_FOBB01000004.1"/>
</dbReference>
<dbReference type="EMBL" id="FOBB01000004">
    <property type="protein sequence ID" value="SEM37388.1"/>
    <property type="molecule type" value="Genomic_DNA"/>
</dbReference>
<sequence>MKQRTTPSILLAAGILLIGTTFLFSCAKNNDAAPVDAVDEEEVAEAVTQAVSANSGGVAVTASDAAIMTTNYSAMCGMSKDTAIAHSSIAGAVVTYHADAQWHWMLTCAPAARFDFALTSHLSYDAPRMSSNDSLSATLAVTGLEPAAPNYTMNMSLTRKGSQASKILRKHSFTSTIIVTGTNIAVSKTTYLVQSGTASVTISGATSGGRSFQYAGTLVFTGNKTATLTFASGATYNIQW</sequence>